<dbReference type="Proteomes" id="UP000758603">
    <property type="component" value="Unassembled WGS sequence"/>
</dbReference>
<sequence length="324" mass="36031">MPRADPTHHPRILDTRGFSLSSTGSLNTLVASVSYHALTAWLFVRNDIFNLPTVGVFFGVLNGLIAHKAYGGPDFSMFQVLLAVPSMILWTWSHLLIFNLHNQLGGLTEDAINKPWRPIPQGRISERQTRILLCLLYPLTVLLAAKIGGLNVSLLELGACLWYNHFEGGSDPFLKNLLNGIGISCFLAGPLEVVLQRSIATDYQLATWMLIIGCAIVTTVHVQDFRDVAGDKASGRQTIPIVIGDWNARLVASGGLFLFTLLSYWFWSAGWKESGAAWLGAAMLTKTLLLNRDQEANDFAWKTLWFLWLLGLFLIPFFKHLIGH</sequence>
<dbReference type="PANTHER" id="PTHR42723:SF1">
    <property type="entry name" value="CHLOROPHYLL SYNTHASE, CHLOROPLASTIC"/>
    <property type="match status" value="1"/>
</dbReference>
<evidence type="ECO:0000313" key="6">
    <source>
        <dbReference type="EMBL" id="KAH6654822.1"/>
    </source>
</evidence>
<accession>A0A9P8UM76</accession>
<dbReference type="EMBL" id="JAGPXC010000004">
    <property type="protein sequence ID" value="KAH6654822.1"/>
    <property type="molecule type" value="Genomic_DNA"/>
</dbReference>
<evidence type="ECO:0000313" key="7">
    <source>
        <dbReference type="Proteomes" id="UP000758603"/>
    </source>
</evidence>
<dbReference type="Gene3D" id="1.10.357.140">
    <property type="entry name" value="UbiA prenyltransferase"/>
    <property type="match status" value="1"/>
</dbReference>
<name>A0A9P8UM76_9PEZI</name>
<feature type="transmembrane region" description="Helical" evidence="5">
    <location>
        <begin position="131"/>
        <end position="149"/>
    </location>
</feature>
<dbReference type="Pfam" id="PF01040">
    <property type="entry name" value="UbiA"/>
    <property type="match status" value="1"/>
</dbReference>
<dbReference type="OrthoDB" id="434972at2759"/>
<dbReference type="GO" id="GO:0016765">
    <property type="term" value="F:transferase activity, transferring alkyl or aryl (other than methyl) groups"/>
    <property type="evidence" value="ECO:0007669"/>
    <property type="project" value="InterPro"/>
</dbReference>
<dbReference type="RefSeq" id="XP_045959092.1">
    <property type="nucleotide sequence ID" value="XM_046107395.1"/>
</dbReference>
<dbReference type="GO" id="GO:0016020">
    <property type="term" value="C:membrane"/>
    <property type="evidence" value="ECO:0007669"/>
    <property type="project" value="UniProtKB-SubCell"/>
</dbReference>
<feature type="transmembrane region" description="Helical" evidence="5">
    <location>
        <begin position="246"/>
        <end position="267"/>
    </location>
</feature>
<keyword evidence="3 5" id="KW-1133">Transmembrane helix</keyword>
<evidence type="ECO:0000256" key="3">
    <source>
        <dbReference type="ARBA" id="ARBA00022989"/>
    </source>
</evidence>
<dbReference type="CDD" id="cd13965">
    <property type="entry name" value="PT_UbiA_3"/>
    <property type="match status" value="1"/>
</dbReference>
<feature type="transmembrane region" description="Helical" evidence="5">
    <location>
        <begin position="76"/>
        <end position="98"/>
    </location>
</feature>
<dbReference type="AlphaFoldDB" id="A0A9P8UM76"/>
<comment type="caution">
    <text evidence="6">The sequence shown here is derived from an EMBL/GenBank/DDBJ whole genome shotgun (WGS) entry which is preliminary data.</text>
</comment>
<dbReference type="InterPro" id="IPR050475">
    <property type="entry name" value="Prenyltransferase_related"/>
</dbReference>
<feature type="transmembrane region" description="Helical" evidence="5">
    <location>
        <begin position="299"/>
        <end position="318"/>
    </location>
</feature>
<comment type="subcellular location">
    <subcellularLocation>
        <location evidence="1">Membrane</location>
        <topology evidence="1">Multi-pass membrane protein</topology>
    </subcellularLocation>
</comment>
<organism evidence="6 7">
    <name type="scientific">Truncatella angustata</name>
    <dbReference type="NCBI Taxonomy" id="152316"/>
    <lineage>
        <taxon>Eukaryota</taxon>
        <taxon>Fungi</taxon>
        <taxon>Dikarya</taxon>
        <taxon>Ascomycota</taxon>
        <taxon>Pezizomycotina</taxon>
        <taxon>Sordariomycetes</taxon>
        <taxon>Xylariomycetidae</taxon>
        <taxon>Amphisphaeriales</taxon>
        <taxon>Sporocadaceae</taxon>
        <taxon>Truncatella</taxon>
    </lineage>
</organism>
<evidence type="ECO:0000256" key="4">
    <source>
        <dbReference type="ARBA" id="ARBA00023136"/>
    </source>
</evidence>
<keyword evidence="2 5" id="KW-0812">Transmembrane</keyword>
<keyword evidence="4 5" id="KW-0472">Membrane</keyword>
<feature type="transmembrane region" description="Helical" evidence="5">
    <location>
        <begin position="205"/>
        <end position="225"/>
    </location>
</feature>
<keyword evidence="7" id="KW-1185">Reference proteome</keyword>
<proteinExistence type="predicted"/>
<feature type="transmembrane region" description="Helical" evidence="5">
    <location>
        <begin position="51"/>
        <end position="70"/>
    </location>
</feature>
<protein>
    <submittedName>
        <fullName evidence="6">UbiA prenyltransferase family-domain-containing protein</fullName>
    </submittedName>
</protein>
<dbReference type="InterPro" id="IPR044878">
    <property type="entry name" value="UbiA_sf"/>
</dbReference>
<evidence type="ECO:0000256" key="5">
    <source>
        <dbReference type="SAM" id="Phobius"/>
    </source>
</evidence>
<dbReference type="GeneID" id="70136286"/>
<reference evidence="6" key="1">
    <citation type="journal article" date="2021" name="Nat. Commun.">
        <title>Genetic determinants of endophytism in the Arabidopsis root mycobiome.</title>
        <authorList>
            <person name="Mesny F."/>
            <person name="Miyauchi S."/>
            <person name="Thiergart T."/>
            <person name="Pickel B."/>
            <person name="Atanasova L."/>
            <person name="Karlsson M."/>
            <person name="Huettel B."/>
            <person name="Barry K.W."/>
            <person name="Haridas S."/>
            <person name="Chen C."/>
            <person name="Bauer D."/>
            <person name="Andreopoulos W."/>
            <person name="Pangilinan J."/>
            <person name="LaButti K."/>
            <person name="Riley R."/>
            <person name="Lipzen A."/>
            <person name="Clum A."/>
            <person name="Drula E."/>
            <person name="Henrissat B."/>
            <person name="Kohler A."/>
            <person name="Grigoriev I.V."/>
            <person name="Martin F.M."/>
            <person name="Hacquard S."/>
        </authorList>
    </citation>
    <scope>NUCLEOTIDE SEQUENCE</scope>
    <source>
        <strain evidence="6">MPI-SDFR-AT-0073</strain>
    </source>
</reference>
<evidence type="ECO:0000256" key="2">
    <source>
        <dbReference type="ARBA" id="ARBA00022692"/>
    </source>
</evidence>
<gene>
    <name evidence="6" type="ORF">BKA67DRAFT_659091</name>
</gene>
<feature type="transmembrane region" description="Helical" evidence="5">
    <location>
        <begin position="26"/>
        <end position="44"/>
    </location>
</feature>
<dbReference type="PANTHER" id="PTHR42723">
    <property type="entry name" value="CHLOROPHYLL SYNTHASE"/>
    <property type="match status" value="1"/>
</dbReference>
<dbReference type="InterPro" id="IPR000537">
    <property type="entry name" value="UbiA_prenyltransferase"/>
</dbReference>
<evidence type="ECO:0000256" key="1">
    <source>
        <dbReference type="ARBA" id="ARBA00004141"/>
    </source>
</evidence>